<evidence type="ECO:0000259" key="4">
    <source>
        <dbReference type="PROSITE" id="PS51831"/>
    </source>
</evidence>
<feature type="domain" description="HD-GYP" evidence="5">
    <location>
        <begin position="363"/>
        <end position="558"/>
    </location>
</feature>
<feature type="transmembrane region" description="Helical" evidence="2">
    <location>
        <begin position="104"/>
        <end position="121"/>
    </location>
</feature>
<dbReference type="PROSITE" id="PS50887">
    <property type="entry name" value="GGDEF"/>
    <property type="match status" value="1"/>
</dbReference>
<organism evidence="6 7">
    <name type="scientific">Thermodesulfitimonas autotrophica</name>
    <dbReference type="NCBI Taxonomy" id="1894989"/>
    <lineage>
        <taxon>Bacteria</taxon>
        <taxon>Bacillati</taxon>
        <taxon>Bacillota</taxon>
        <taxon>Clostridia</taxon>
        <taxon>Thermoanaerobacterales</taxon>
        <taxon>Thermoanaerobacteraceae</taxon>
        <taxon>Thermodesulfitimonas</taxon>
    </lineage>
</organism>
<feature type="domain" description="HD" evidence="4">
    <location>
        <begin position="385"/>
        <end position="507"/>
    </location>
</feature>
<dbReference type="SUPFAM" id="SSF55073">
    <property type="entry name" value="Nucleotide cyclase"/>
    <property type="match status" value="1"/>
</dbReference>
<feature type="transmembrane region" description="Helical" evidence="2">
    <location>
        <begin position="157"/>
        <end position="176"/>
    </location>
</feature>
<keyword evidence="6" id="KW-0808">Transferase</keyword>
<feature type="transmembrane region" description="Helical" evidence="2">
    <location>
        <begin position="12"/>
        <end position="37"/>
    </location>
</feature>
<dbReference type="Gene3D" id="3.30.70.270">
    <property type="match status" value="1"/>
</dbReference>
<dbReference type="NCBIfam" id="TIGR00254">
    <property type="entry name" value="GGDEF"/>
    <property type="match status" value="1"/>
</dbReference>
<feature type="transmembrane region" description="Helical" evidence="2">
    <location>
        <begin position="81"/>
        <end position="98"/>
    </location>
</feature>
<keyword evidence="2" id="KW-0812">Transmembrane</keyword>
<evidence type="ECO:0000313" key="7">
    <source>
        <dbReference type="Proteomes" id="UP000282654"/>
    </source>
</evidence>
<dbReference type="InterPro" id="IPR000160">
    <property type="entry name" value="GGDEF_dom"/>
</dbReference>
<dbReference type="Pfam" id="PF00990">
    <property type="entry name" value="GGDEF"/>
    <property type="match status" value="1"/>
</dbReference>
<dbReference type="GO" id="GO:0016740">
    <property type="term" value="F:transferase activity"/>
    <property type="evidence" value="ECO:0007669"/>
    <property type="project" value="UniProtKB-KW"/>
</dbReference>
<feature type="compositionally biased region" description="Basic and acidic residues" evidence="1">
    <location>
        <begin position="561"/>
        <end position="576"/>
    </location>
</feature>
<protein>
    <submittedName>
        <fullName evidence="6">Diguanylate cyclase (GGDEF)-like protein/putative nucleotidyltransferase with HDIG domain</fullName>
    </submittedName>
</protein>
<dbReference type="InterPro" id="IPR037522">
    <property type="entry name" value="HD_GYP_dom"/>
</dbReference>
<comment type="caution">
    <text evidence="6">The sequence shown here is derived from an EMBL/GenBank/DDBJ whole genome shotgun (WGS) entry which is preliminary data.</text>
</comment>
<feature type="domain" description="GGDEF" evidence="3">
    <location>
        <begin position="218"/>
        <end position="355"/>
    </location>
</feature>
<dbReference type="InterPro" id="IPR003607">
    <property type="entry name" value="HD/PDEase_dom"/>
</dbReference>
<dbReference type="RefSeq" id="WP_123927443.1">
    <property type="nucleotide sequence ID" value="NZ_RKRE01000001.1"/>
</dbReference>
<proteinExistence type="predicted"/>
<dbReference type="EMBL" id="RKRE01000001">
    <property type="protein sequence ID" value="RPF49651.1"/>
    <property type="molecule type" value="Genomic_DNA"/>
</dbReference>
<dbReference type="CDD" id="cd01949">
    <property type="entry name" value="GGDEF"/>
    <property type="match status" value="1"/>
</dbReference>
<dbReference type="OrthoDB" id="10822at2"/>
<evidence type="ECO:0000259" key="3">
    <source>
        <dbReference type="PROSITE" id="PS50887"/>
    </source>
</evidence>
<dbReference type="AlphaFoldDB" id="A0A3N5C0G8"/>
<dbReference type="InterPro" id="IPR043128">
    <property type="entry name" value="Rev_trsase/Diguanyl_cyclase"/>
</dbReference>
<accession>A0A3N5C0G8</accession>
<dbReference type="CDD" id="cd00077">
    <property type="entry name" value="HDc"/>
    <property type="match status" value="1"/>
</dbReference>
<evidence type="ECO:0000259" key="5">
    <source>
        <dbReference type="PROSITE" id="PS51832"/>
    </source>
</evidence>
<feature type="region of interest" description="Disordered" evidence="1">
    <location>
        <begin position="553"/>
        <end position="576"/>
    </location>
</feature>
<dbReference type="Proteomes" id="UP000282654">
    <property type="component" value="Unassembled WGS sequence"/>
</dbReference>
<sequence length="576" mass="64567">MREWEKKRSEELSEHVLVTHIVSLLVFFAIITSFYNFKLGVDFSQCLKVNLLMSFFAVCIAVYILRKLIPRAIPLTQTRTDELLLLAFVLPLTFGFLWYSKSFFSTKLLIMIPVIIAATAFGRYGGIGTALFAGALLFLLDYRVLHALPEKTFQTDLIVSSVAVFAAWVVGGLMEIEKKTQRELIKLADYDHLTGLYNHRYLQERLTLSLKEAAAKNFPVALVLFDIDQFRYYNSVYGYQKGDEILAAIGRLLLEEVKEPNYAARYGADEFMVVFPGMNKEEALVEADRLGKEIGARATLCLEAAGNGSKPFTVSTGIATYPADGDAAVPLIRAAEDDLFRTKYSGGKTYLYRSVLSEICTLKIQEAFPTLQSLVALINARDRYTFGHSERVLSYALALAEKLGLPEAEKEVLRYGAYLHDLGKIEIEPAILNKPTRLSTEEWAIMKNHTVWGSEMLKSLPAFREILPLLRSHHENYDGSGYPDQLKGKEIPLLARILRLADSFDAMTTDRPYRKALSFAAACQEIEKHAGSLYDPELVPLFLKVIKEAAAKSPRLGAAESSRERVAEHELKKASG</sequence>
<dbReference type="PROSITE" id="PS51831">
    <property type="entry name" value="HD"/>
    <property type="match status" value="1"/>
</dbReference>
<dbReference type="NCBIfam" id="TIGR00277">
    <property type="entry name" value="HDIG"/>
    <property type="match status" value="1"/>
</dbReference>
<dbReference type="PANTHER" id="PTHR45228:SF4">
    <property type="entry name" value="LIPOPROTEIN"/>
    <property type="match status" value="1"/>
</dbReference>
<evidence type="ECO:0000256" key="1">
    <source>
        <dbReference type="SAM" id="MobiDB-lite"/>
    </source>
</evidence>
<dbReference type="InterPro" id="IPR006675">
    <property type="entry name" value="HDIG_dom"/>
</dbReference>
<dbReference type="Gene3D" id="1.10.3210.10">
    <property type="entry name" value="Hypothetical protein af1432"/>
    <property type="match status" value="1"/>
</dbReference>
<gene>
    <name evidence="6" type="ORF">EDD75_0471</name>
</gene>
<reference evidence="6 7" key="1">
    <citation type="submission" date="2018-11" db="EMBL/GenBank/DDBJ databases">
        <title>Genomic Encyclopedia of Type Strains, Phase IV (KMG-IV): sequencing the most valuable type-strain genomes for metagenomic binning, comparative biology and taxonomic classification.</title>
        <authorList>
            <person name="Goeker M."/>
        </authorList>
    </citation>
    <scope>NUCLEOTIDE SEQUENCE [LARGE SCALE GENOMIC DNA]</scope>
    <source>
        <strain evidence="6 7">DSM 102936</strain>
    </source>
</reference>
<dbReference type="SMART" id="SM00267">
    <property type="entry name" value="GGDEF"/>
    <property type="match status" value="1"/>
</dbReference>
<dbReference type="SMART" id="SM00471">
    <property type="entry name" value="HDc"/>
    <property type="match status" value="1"/>
</dbReference>
<keyword evidence="7" id="KW-1185">Reference proteome</keyword>
<name>A0A3N5C0G8_9THEO</name>
<dbReference type="InterPro" id="IPR006674">
    <property type="entry name" value="HD_domain"/>
</dbReference>
<dbReference type="SUPFAM" id="SSF109604">
    <property type="entry name" value="HD-domain/PDEase-like"/>
    <property type="match status" value="1"/>
</dbReference>
<feature type="transmembrane region" description="Helical" evidence="2">
    <location>
        <begin position="49"/>
        <end position="69"/>
    </location>
</feature>
<dbReference type="InterPro" id="IPR052020">
    <property type="entry name" value="Cyclic_di-GMP/3'3'-cGAMP_PDE"/>
</dbReference>
<dbReference type="PANTHER" id="PTHR45228">
    <property type="entry name" value="CYCLIC DI-GMP PHOSPHODIESTERASE TM_0186-RELATED"/>
    <property type="match status" value="1"/>
</dbReference>
<evidence type="ECO:0000313" key="6">
    <source>
        <dbReference type="EMBL" id="RPF49651.1"/>
    </source>
</evidence>
<keyword evidence="2" id="KW-1133">Transmembrane helix</keyword>
<dbReference type="PROSITE" id="PS51832">
    <property type="entry name" value="HD_GYP"/>
    <property type="match status" value="1"/>
</dbReference>
<dbReference type="InterPro" id="IPR029787">
    <property type="entry name" value="Nucleotide_cyclase"/>
</dbReference>
<keyword evidence="2" id="KW-0472">Membrane</keyword>
<evidence type="ECO:0000256" key="2">
    <source>
        <dbReference type="SAM" id="Phobius"/>
    </source>
</evidence>
<dbReference type="Pfam" id="PF13487">
    <property type="entry name" value="HD_5"/>
    <property type="match status" value="1"/>
</dbReference>